<dbReference type="STRING" id="440168.SAMN04487974_102287"/>
<dbReference type="RefSeq" id="WP_176762525.1">
    <property type="nucleotide sequence ID" value="NZ_FNCS01000002.1"/>
</dbReference>
<protein>
    <recommendedName>
        <fullName evidence="1">diguanylate cyclase</fullName>
        <ecNumber evidence="1">2.7.7.65</ecNumber>
    </recommendedName>
</protein>
<dbReference type="EMBL" id="FNCS01000002">
    <property type="protein sequence ID" value="SDG37685.1"/>
    <property type="molecule type" value="Genomic_DNA"/>
</dbReference>
<dbReference type="SMART" id="SM00267">
    <property type="entry name" value="GGDEF"/>
    <property type="match status" value="1"/>
</dbReference>
<reference evidence="4 5" key="1">
    <citation type="submission" date="2016-10" db="EMBL/GenBank/DDBJ databases">
        <authorList>
            <person name="de Groot N.N."/>
        </authorList>
    </citation>
    <scope>NUCLEOTIDE SEQUENCE [LARGE SCALE GENOMIC DNA]</scope>
    <source>
        <strain evidence="4 5">CGMCC 1.10267</strain>
    </source>
</reference>
<organism evidence="4 5">
    <name type="scientific">Pelagibacterium luteolum</name>
    <dbReference type="NCBI Taxonomy" id="440168"/>
    <lineage>
        <taxon>Bacteria</taxon>
        <taxon>Pseudomonadati</taxon>
        <taxon>Pseudomonadota</taxon>
        <taxon>Alphaproteobacteria</taxon>
        <taxon>Hyphomicrobiales</taxon>
        <taxon>Devosiaceae</taxon>
        <taxon>Pelagibacterium</taxon>
    </lineage>
</organism>
<name>A0A1G7TQW6_9HYPH</name>
<dbReference type="PROSITE" id="PS50887">
    <property type="entry name" value="GGDEF"/>
    <property type="match status" value="1"/>
</dbReference>
<evidence type="ECO:0000259" key="3">
    <source>
        <dbReference type="PROSITE" id="PS50887"/>
    </source>
</evidence>
<dbReference type="EC" id="2.7.7.65" evidence="1"/>
<dbReference type="InterPro" id="IPR050469">
    <property type="entry name" value="Diguanylate_Cyclase"/>
</dbReference>
<dbReference type="AlphaFoldDB" id="A0A1G7TQW6"/>
<keyword evidence="5" id="KW-1185">Reference proteome</keyword>
<dbReference type="FunFam" id="3.30.70.270:FF:000001">
    <property type="entry name" value="Diguanylate cyclase domain protein"/>
    <property type="match status" value="1"/>
</dbReference>
<dbReference type="InterPro" id="IPR029787">
    <property type="entry name" value="Nucleotide_cyclase"/>
</dbReference>
<dbReference type="Gene3D" id="3.30.70.270">
    <property type="match status" value="1"/>
</dbReference>
<dbReference type="GO" id="GO:1902201">
    <property type="term" value="P:negative regulation of bacterial-type flagellum-dependent cell motility"/>
    <property type="evidence" value="ECO:0007669"/>
    <property type="project" value="TreeGrafter"/>
</dbReference>
<dbReference type="SUPFAM" id="SSF55073">
    <property type="entry name" value="Nucleotide cyclase"/>
    <property type="match status" value="1"/>
</dbReference>
<dbReference type="Gene3D" id="3.30.450.40">
    <property type="match status" value="1"/>
</dbReference>
<dbReference type="GO" id="GO:0005886">
    <property type="term" value="C:plasma membrane"/>
    <property type="evidence" value="ECO:0007669"/>
    <property type="project" value="TreeGrafter"/>
</dbReference>
<feature type="domain" description="GGDEF" evidence="3">
    <location>
        <begin position="193"/>
        <end position="326"/>
    </location>
</feature>
<dbReference type="Pfam" id="PF13185">
    <property type="entry name" value="GAF_2"/>
    <property type="match status" value="1"/>
</dbReference>
<evidence type="ECO:0000313" key="5">
    <source>
        <dbReference type="Proteomes" id="UP000199495"/>
    </source>
</evidence>
<evidence type="ECO:0000313" key="4">
    <source>
        <dbReference type="EMBL" id="SDG37685.1"/>
    </source>
</evidence>
<dbReference type="PANTHER" id="PTHR45138:SF9">
    <property type="entry name" value="DIGUANYLATE CYCLASE DGCM-RELATED"/>
    <property type="match status" value="1"/>
</dbReference>
<dbReference type="InterPro" id="IPR003018">
    <property type="entry name" value="GAF"/>
</dbReference>
<proteinExistence type="predicted"/>
<dbReference type="GO" id="GO:0043709">
    <property type="term" value="P:cell adhesion involved in single-species biofilm formation"/>
    <property type="evidence" value="ECO:0007669"/>
    <property type="project" value="TreeGrafter"/>
</dbReference>
<evidence type="ECO:0000256" key="2">
    <source>
        <dbReference type="ARBA" id="ARBA00034247"/>
    </source>
</evidence>
<dbReference type="InterPro" id="IPR043128">
    <property type="entry name" value="Rev_trsase/Diguanyl_cyclase"/>
</dbReference>
<gene>
    <name evidence="4" type="ORF">SAMN04487974_102287</name>
</gene>
<dbReference type="Pfam" id="PF00990">
    <property type="entry name" value="GGDEF"/>
    <property type="match status" value="1"/>
</dbReference>
<dbReference type="InterPro" id="IPR000160">
    <property type="entry name" value="GGDEF_dom"/>
</dbReference>
<dbReference type="SMART" id="SM00065">
    <property type="entry name" value="GAF"/>
    <property type="match status" value="1"/>
</dbReference>
<dbReference type="GO" id="GO:0052621">
    <property type="term" value="F:diguanylate cyclase activity"/>
    <property type="evidence" value="ECO:0007669"/>
    <property type="project" value="UniProtKB-EC"/>
</dbReference>
<evidence type="ECO:0000256" key="1">
    <source>
        <dbReference type="ARBA" id="ARBA00012528"/>
    </source>
</evidence>
<sequence>MEVDTLTDEEGRLCAMQRLGLPGMSGHAPLTRIARVAQTAMGVPHTAISLIDRKQRLHLATREIEPALVDRDSTLCNVAIQSNKPLIIEDCATDRRALDAEGNRLEPSIGAYLGVPLVTTEGYVLGCLEAMTPDATRFSEDQVTVAVNLAQLAMDYIVTLQPDNFDALTGAQTRRRFQAEVEREFQRSSRYERPAALLFLDVDGFRDFNASLGLRTADEVLKSISNRITESLRVTDCFGRLGGEEFGLLLPETLAYEASQCAERLREDIARLRFRTQAGVLSVTASFGIAPLNPEIKSAIDWFAKADIALYGAKQAGRNCVMFATTSADDQLAETAPSGRPVQAMH</sequence>
<dbReference type="PANTHER" id="PTHR45138">
    <property type="entry name" value="REGULATORY COMPONENTS OF SENSORY TRANSDUCTION SYSTEM"/>
    <property type="match status" value="1"/>
</dbReference>
<dbReference type="NCBIfam" id="TIGR00254">
    <property type="entry name" value="GGDEF"/>
    <property type="match status" value="1"/>
</dbReference>
<dbReference type="CDD" id="cd01949">
    <property type="entry name" value="GGDEF"/>
    <property type="match status" value="1"/>
</dbReference>
<dbReference type="SUPFAM" id="SSF55781">
    <property type="entry name" value="GAF domain-like"/>
    <property type="match status" value="1"/>
</dbReference>
<dbReference type="Proteomes" id="UP000199495">
    <property type="component" value="Unassembled WGS sequence"/>
</dbReference>
<accession>A0A1G7TQW6</accession>
<dbReference type="InterPro" id="IPR029016">
    <property type="entry name" value="GAF-like_dom_sf"/>
</dbReference>
<comment type="catalytic activity">
    <reaction evidence="2">
        <text>2 GTP = 3',3'-c-di-GMP + 2 diphosphate</text>
        <dbReference type="Rhea" id="RHEA:24898"/>
        <dbReference type="ChEBI" id="CHEBI:33019"/>
        <dbReference type="ChEBI" id="CHEBI:37565"/>
        <dbReference type="ChEBI" id="CHEBI:58805"/>
        <dbReference type="EC" id="2.7.7.65"/>
    </reaction>
</comment>